<protein>
    <recommendedName>
        <fullName evidence="4">non-specific serine/threonine protein kinase</fullName>
        <ecNumber evidence="4">2.7.11.1</ecNumber>
    </recommendedName>
</protein>
<dbReference type="PANTHER" id="PTHR12209">
    <property type="entry name" value="NON-SPECIFIC SERINE/THREONINE PROTEIN KINASE"/>
    <property type="match status" value="1"/>
</dbReference>
<dbReference type="FunFam" id="1.10.510.10:FF:000323">
    <property type="entry name" value="TP53-regulating kinase, putative"/>
    <property type="match status" value="1"/>
</dbReference>
<evidence type="ECO:0000256" key="10">
    <source>
        <dbReference type="ARBA" id="ARBA00022777"/>
    </source>
</evidence>
<comment type="function">
    <text evidence="1">Component of the EKC/KEOPS complex that is required for the formation of a threonylcarbamoyl group on adenosine at position 37 (t(6)A37) in tRNAs that read codons beginning with adenine. The complex is probably involved in the transfer of the threonylcarbamoyl moiety of threonylcarbamoyl-AMP (TC-AMP) to the N6 group of A37. BUD32 has ATPase activity in the context of the EKC/KEOPS complex and likely plays a supporting role to the catalytic subunit KAE1. The EKC/KEOPS complex also promotes both telomere uncapping and telomere elongation. The complex is required for efficient recruitment of transcriptional coactivators.</text>
</comment>
<keyword evidence="6" id="KW-0597">Phosphoprotein</keyword>
<dbReference type="FunFam" id="3.30.200.20:FF:000201">
    <property type="entry name" value="TP53-regulating kinase isoform X1"/>
    <property type="match status" value="1"/>
</dbReference>
<keyword evidence="13" id="KW-0539">Nucleus</keyword>
<dbReference type="Proteomes" id="UP000613177">
    <property type="component" value="Unassembled WGS sequence"/>
</dbReference>
<evidence type="ECO:0000259" key="16">
    <source>
        <dbReference type="PROSITE" id="PS50011"/>
    </source>
</evidence>
<evidence type="ECO:0000256" key="3">
    <source>
        <dbReference type="ARBA" id="ARBA00010630"/>
    </source>
</evidence>
<evidence type="ECO:0000256" key="7">
    <source>
        <dbReference type="ARBA" id="ARBA00022679"/>
    </source>
</evidence>
<proteinExistence type="inferred from homology"/>
<evidence type="ECO:0000256" key="5">
    <source>
        <dbReference type="ARBA" id="ARBA00022527"/>
    </source>
</evidence>
<dbReference type="NCBIfam" id="TIGR03724">
    <property type="entry name" value="arch_bud32"/>
    <property type="match status" value="1"/>
</dbReference>
<reference evidence="17" key="1">
    <citation type="submission" date="2021-01" db="EMBL/GenBank/DDBJ databases">
        <title>Metabolic potential, ecology and presence of endohyphal bacteria is reflected in genomic diversity of Mucoromycotina.</title>
        <authorList>
            <person name="Muszewska A."/>
            <person name="Okrasinska A."/>
            <person name="Steczkiewicz K."/>
            <person name="Drgas O."/>
            <person name="Orlowska M."/>
            <person name="Perlinska-Lenart U."/>
            <person name="Aleksandrzak-Piekarczyk T."/>
            <person name="Szatraj K."/>
            <person name="Zielenkiewicz U."/>
            <person name="Pilsyk S."/>
            <person name="Malc E."/>
            <person name="Mieczkowski P."/>
            <person name="Kruszewska J.S."/>
            <person name="Biernat P."/>
            <person name="Pawlowska J."/>
        </authorList>
    </citation>
    <scope>NUCLEOTIDE SEQUENCE</scope>
    <source>
        <strain evidence="17">WA0000018081</strain>
    </source>
</reference>
<name>A0A8H7SRL0_9FUNG</name>
<keyword evidence="9" id="KW-0547">Nucleotide-binding</keyword>
<dbReference type="PROSITE" id="PS00109">
    <property type="entry name" value="PROTEIN_KINASE_TYR"/>
    <property type="match status" value="1"/>
</dbReference>
<keyword evidence="7" id="KW-0808">Transferase</keyword>
<evidence type="ECO:0000256" key="1">
    <source>
        <dbReference type="ARBA" id="ARBA00003747"/>
    </source>
</evidence>
<dbReference type="InterPro" id="IPR008266">
    <property type="entry name" value="Tyr_kinase_AS"/>
</dbReference>
<dbReference type="GO" id="GO:0005524">
    <property type="term" value="F:ATP binding"/>
    <property type="evidence" value="ECO:0007669"/>
    <property type="project" value="UniProtKB-KW"/>
</dbReference>
<dbReference type="Pfam" id="PF00069">
    <property type="entry name" value="Pkinase"/>
    <property type="match status" value="1"/>
</dbReference>
<accession>A0A8H7SRL0</accession>
<evidence type="ECO:0000256" key="6">
    <source>
        <dbReference type="ARBA" id="ARBA00022553"/>
    </source>
</evidence>
<evidence type="ECO:0000256" key="15">
    <source>
        <dbReference type="ARBA" id="ARBA00048679"/>
    </source>
</evidence>
<organism evidence="17 18">
    <name type="scientific">Thamnidium elegans</name>
    <dbReference type="NCBI Taxonomy" id="101142"/>
    <lineage>
        <taxon>Eukaryota</taxon>
        <taxon>Fungi</taxon>
        <taxon>Fungi incertae sedis</taxon>
        <taxon>Mucoromycota</taxon>
        <taxon>Mucoromycotina</taxon>
        <taxon>Mucoromycetes</taxon>
        <taxon>Mucorales</taxon>
        <taxon>Mucorineae</taxon>
        <taxon>Mucoraceae</taxon>
        <taxon>Thamnidium</taxon>
    </lineage>
</organism>
<dbReference type="PROSITE" id="PS50011">
    <property type="entry name" value="PROTEIN_KINASE_DOM"/>
    <property type="match status" value="1"/>
</dbReference>
<comment type="catalytic activity">
    <reaction evidence="14">
        <text>L-threonyl-[protein] + ATP = O-phospho-L-threonyl-[protein] + ADP + H(+)</text>
        <dbReference type="Rhea" id="RHEA:46608"/>
        <dbReference type="Rhea" id="RHEA-COMP:11060"/>
        <dbReference type="Rhea" id="RHEA-COMP:11605"/>
        <dbReference type="ChEBI" id="CHEBI:15378"/>
        <dbReference type="ChEBI" id="CHEBI:30013"/>
        <dbReference type="ChEBI" id="CHEBI:30616"/>
        <dbReference type="ChEBI" id="CHEBI:61977"/>
        <dbReference type="ChEBI" id="CHEBI:456216"/>
        <dbReference type="EC" id="2.7.11.1"/>
    </reaction>
</comment>
<evidence type="ECO:0000256" key="9">
    <source>
        <dbReference type="ARBA" id="ARBA00022741"/>
    </source>
</evidence>
<keyword evidence="18" id="KW-1185">Reference proteome</keyword>
<dbReference type="GO" id="GO:0016787">
    <property type="term" value="F:hydrolase activity"/>
    <property type="evidence" value="ECO:0007669"/>
    <property type="project" value="UniProtKB-KW"/>
</dbReference>
<dbReference type="GO" id="GO:0008033">
    <property type="term" value="P:tRNA processing"/>
    <property type="evidence" value="ECO:0007669"/>
    <property type="project" value="UniProtKB-KW"/>
</dbReference>
<evidence type="ECO:0000256" key="8">
    <source>
        <dbReference type="ARBA" id="ARBA00022694"/>
    </source>
</evidence>
<comment type="caution">
    <text evidence="17">The sequence shown here is derived from an EMBL/GenBank/DDBJ whole genome shotgun (WGS) entry which is preliminary data.</text>
</comment>
<dbReference type="AlphaFoldDB" id="A0A8H7SRL0"/>
<dbReference type="Gene3D" id="1.10.510.10">
    <property type="entry name" value="Transferase(Phosphotransferase) domain 1"/>
    <property type="match status" value="1"/>
</dbReference>
<comment type="catalytic activity">
    <reaction evidence="15">
        <text>L-seryl-[protein] + ATP = O-phospho-L-seryl-[protein] + ADP + H(+)</text>
        <dbReference type="Rhea" id="RHEA:17989"/>
        <dbReference type="Rhea" id="RHEA-COMP:9863"/>
        <dbReference type="Rhea" id="RHEA-COMP:11604"/>
        <dbReference type="ChEBI" id="CHEBI:15378"/>
        <dbReference type="ChEBI" id="CHEBI:29999"/>
        <dbReference type="ChEBI" id="CHEBI:30616"/>
        <dbReference type="ChEBI" id="CHEBI:83421"/>
        <dbReference type="ChEBI" id="CHEBI:456216"/>
        <dbReference type="EC" id="2.7.11.1"/>
    </reaction>
</comment>
<evidence type="ECO:0000256" key="13">
    <source>
        <dbReference type="ARBA" id="ARBA00023242"/>
    </source>
</evidence>
<dbReference type="GO" id="GO:0000408">
    <property type="term" value="C:EKC/KEOPS complex"/>
    <property type="evidence" value="ECO:0007669"/>
    <property type="project" value="UniProtKB-ARBA"/>
</dbReference>
<keyword evidence="8" id="KW-0819">tRNA processing</keyword>
<evidence type="ECO:0000313" key="17">
    <source>
        <dbReference type="EMBL" id="KAG2233972.1"/>
    </source>
</evidence>
<feature type="domain" description="Protein kinase" evidence="16">
    <location>
        <begin position="1"/>
        <end position="229"/>
    </location>
</feature>
<dbReference type="SUPFAM" id="SSF56112">
    <property type="entry name" value="Protein kinase-like (PK-like)"/>
    <property type="match status" value="1"/>
</dbReference>
<sequence length="229" mass="25848">MVAENAVLIKQGAEARVFHLPTFLTQPEGCIAKERFKKSYRHPDLDQYLTSRRVAQEARSLYKCKKAGMDTPTVYFIDMVSATIYMENIVGETVKQRLLTHQETEYVDVDTDTMAKRIGVSLAKMHSLNVIHGDLTTSNLMLRKEGDSVVVIDFGLSFVSSLIEDKAVDLYVLERAFSSTHPKTEPLFAKVLEHYLSASSQAKLIFSKLEDGIKNDNVRLRGRKRSMVG</sequence>
<dbReference type="GO" id="GO:0005634">
    <property type="term" value="C:nucleus"/>
    <property type="evidence" value="ECO:0007669"/>
    <property type="project" value="UniProtKB-SubCell"/>
</dbReference>
<evidence type="ECO:0000256" key="14">
    <source>
        <dbReference type="ARBA" id="ARBA00047899"/>
    </source>
</evidence>
<comment type="similarity">
    <text evidence="3">Belongs to the protein kinase superfamily. BUD32 family.</text>
</comment>
<dbReference type="Gene3D" id="3.30.200.20">
    <property type="entry name" value="Phosphorylase Kinase, domain 1"/>
    <property type="match status" value="1"/>
</dbReference>
<evidence type="ECO:0000313" key="18">
    <source>
        <dbReference type="Proteomes" id="UP000613177"/>
    </source>
</evidence>
<dbReference type="GO" id="GO:0005829">
    <property type="term" value="C:cytosol"/>
    <property type="evidence" value="ECO:0007669"/>
    <property type="project" value="TreeGrafter"/>
</dbReference>
<keyword evidence="5" id="KW-0723">Serine/threonine-protein kinase</keyword>
<dbReference type="InterPro" id="IPR000719">
    <property type="entry name" value="Prot_kinase_dom"/>
</dbReference>
<dbReference type="EMBL" id="JAEPRE010000064">
    <property type="protein sequence ID" value="KAG2233972.1"/>
    <property type="molecule type" value="Genomic_DNA"/>
</dbReference>
<evidence type="ECO:0000256" key="4">
    <source>
        <dbReference type="ARBA" id="ARBA00012513"/>
    </source>
</evidence>
<keyword evidence="12" id="KW-0067">ATP-binding</keyword>
<dbReference type="InterPro" id="IPR011009">
    <property type="entry name" value="Kinase-like_dom_sf"/>
</dbReference>
<evidence type="ECO:0000256" key="2">
    <source>
        <dbReference type="ARBA" id="ARBA00004123"/>
    </source>
</evidence>
<keyword evidence="10" id="KW-0418">Kinase</keyword>
<dbReference type="InterPro" id="IPR022495">
    <property type="entry name" value="Bud32"/>
</dbReference>
<evidence type="ECO:0000256" key="12">
    <source>
        <dbReference type="ARBA" id="ARBA00022840"/>
    </source>
</evidence>
<dbReference type="GO" id="GO:0004674">
    <property type="term" value="F:protein serine/threonine kinase activity"/>
    <property type="evidence" value="ECO:0007669"/>
    <property type="project" value="UniProtKB-KW"/>
</dbReference>
<dbReference type="GO" id="GO:0070525">
    <property type="term" value="P:tRNA threonylcarbamoyladenosine metabolic process"/>
    <property type="evidence" value="ECO:0007669"/>
    <property type="project" value="TreeGrafter"/>
</dbReference>
<evidence type="ECO:0000256" key="11">
    <source>
        <dbReference type="ARBA" id="ARBA00022801"/>
    </source>
</evidence>
<keyword evidence="11" id="KW-0378">Hydrolase</keyword>
<comment type="subcellular location">
    <subcellularLocation>
        <location evidence="2">Nucleus</location>
    </subcellularLocation>
</comment>
<gene>
    <name evidence="17" type="ORF">INT48_006464</name>
</gene>
<dbReference type="PANTHER" id="PTHR12209:SF0">
    <property type="entry name" value="EKC_KEOPS COMPLEX SUBUNIT TP53RK"/>
    <property type="match status" value="1"/>
</dbReference>
<dbReference type="EC" id="2.7.11.1" evidence="4"/>